<dbReference type="GO" id="GO:0052689">
    <property type="term" value="F:carboxylic ester hydrolase activity"/>
    <property type="evidence" value="ECO:0007669"/>
    <property type="project" value="TreeGrafter"/>
</dbReference>
<evidence type="ECO:0000259" key="4">
    <source>
        <dbReference type="Pfam" id="PF05448"/>
    </source>
</evidence>
<feature type="active site" description="Charge relay system" evidence="1">
    <location>
        <position position="303"/>
    </location>
</feature>
<dbReference type="GO" id="GO:0005976">
    <property type="term" value="P:polysaccharide metabolic process"/>
    <property type="evidence" value="ECO:0007669"/>
    <property type="project" value="TreeGrafter"/>
</dbReference>
<feature type="domain" description="Acetyl xylan esterase" evidence="4">
    <location>
        <begin position="2"/>
        <end position="314"/>
    </location>
</feature>
<feature type="binding site" evidence="2">
    <location>
        <position position="91"/>
    </location>
    <ligand>
        <name>substrate</name>
    </ligand>
</feature>
<keyword evidence="6" id="KW-1185">Reference proteome</keyword>
<evidence type="ECO:0000313" key="5">
    <source>
        <dbReference type="EMBL" id="TXK09356.1"/>
    </source>
</evidence>
<dbReference type="EMBL" id="VRSV01000002">
    <property type="protein sequence ID" value="TXK09356.1"/>
    <property type="molecule type" value="Genomic_DNA"/>
</dbReference>
<dbReference type="InterPro" id="IPR039069">
    <property type="entry name" value="CE7"/>
</dbReference>
<evidence type="ECO:0000313" key="6">
    <source>
        <dbReference type="Proteomes" id="UP000321034"/>
    </source>
</evidence>
<dbReference type="Proteomes" id="UP000321034">
    <property type="component" value="Unassembled WGS sequence"/>
</dbReference>
<gene>
    <name evidence="5" type="ORF">FVP77_10445</name>
</gene>
<evidence type="ECO:0000256" key="3">
    <source>
        <dbReference type="SAM" id="MobiDB-lite"/>
    </source>
</evidence>
<dbReference type="PANTHER" id="PTHR40111">
    <property type="entry name" value="CEPHALOSPORIN-C DEACETYLASE"/>
    <property type="match status" value="1"/>
</dbReference>
<dbReference type="Pfam" id="PF05448">
    <property type="entry name" value="AXE1"/>
    <property type="match status" value="1"/>
</dbReference>
<evidence type="ECO:0000256" key="2">
    <source>
        <dbReference type="PIRSR" id="PIRSR639069-2"/>
    </source>
</evidence>
<name>A0A5C8HWP9_9MICO</name>
<proteinExistence type="predicted"/>
<accession>A0A5C8HWP9</accession>
<dbReference type="InterPro" id="IPR029058">
    <property type="entry name" value="AB_hydrolase_fold"/>
</dbReference>
<organism evidence="5 6">
    <name type="scientific">Microbacterium hatanonis</name>
    <dbReference type="NCBI Taxonomy" id="404366"/>
    <lineage>
        <taxon>Bacteria</taxon>
        <taxon>Bacillati</taxon>
        <taxon>Actinomycetota</taxon>
        <taxon>Actinomycetes</taxon>
        <taxon>Micrococcales</taxon>
        <taxon>Microbacteriaceae</taxon>
        <taxon>Microbacterium</taxon>
    </lineage>
</organism>
<protein>
    <submittedName>
        <fullName evidence="5">Acetylxylan esterase</fullName>
    </submittedName>
</protein>
<dbReference type="SUPFAM" id="SSF53474">
    <property type="entry name" value="alpha/beta-Hydrolases"/>
    <property type="match status" value="1"/>
</dbReference>
<evidence type="ECO:0000256" key="1">
    <source>
        <dbReference type="PIRSR" id="PIRSR639069-1"/>
    </source>
</evidence>
<feature type="region of interest" description="Disordered" evidence="3">
    <location>
        <begin position="121"/>
        <end position="146"/>
    </location>
</feature>
<sequence>MLTDRPLSELRTFQSDVEDPADFDDFWVQTLHEAAERATPTVLETVETGMRRVNVSDVTFSGYAGDPVRAWLVTPVGAEESLPVVIEYAGYGSGRGRPINHLWAAASGWAHLVMDVRGQGAGRGSAVGSTPDPHGSAPAHPGVMTRGIEDPRTYYYRRLLTDAVRAVDVARDLPGIDPDRVAVVGGSQGGAQAIAAAALRPDVSAAVAFVPFLSDTARATLITDAAPYSEIAGYLTSQRSRVEQVARTLSYVDGVNFARRVRTRIHYSVALMDPICPPSTVFAGFNANASENKTIEVWPYNGHEGGGPEDRERAIEVIAESFAA</sequence>
<dbReference type="OrthoDB" id="9770528at2"/>
<dbReference type="RefSeq" id="WP_147894573.1">
    <property type="nucleotide sequence ID" value="NZ_BAAANR010000001.1"/>
</dbReference>
<reference evidence="5 6" key="1">
    <citation type="submission" date="2019-08" db="EMBL/GenBank/DDBJ databases">
        <authorList>
            <person name="Dong K."/>
        </authorList>
    </citation>
    <scope>NUCLEOTIDE SEQUENCE [LARGE SCALE GENOMIC DNA]</scope>
    <source>
        <strain evidence="5 6">JCM14558</strain>
    </source>
</reference>
<comment type="caution">
    <text evidence="5">The sequence shown here is derived from an EMBL/GenBank/DDBJ whole genome shotgun (WGS) entry which is preliminary data.</text>
</comment>
<dbReference type="PANTHER" id="PTHR40111:SF1">
    <property type="entry name" value="CEPHALOSPORIN-C DEACETYLASE"/>
    <property type="match status" value="1"/>
</dbReference>
<dbReference type="Gene3D" id="3.40.50.1820">
    <property type="entry name" value="alpha/beta hydrolase"/>
    <property type="match status" value="1"/>
</dbReference>
<dbReference type="InterPro" id="IPR008391">
    <property type="entry name" value="AXE1_dom"/>
</dbReference>
<feature type="active site" description="Nucleophile" evidence="1">
    <location>
        <position position="187"/>
    </location>
</feature>
<dbReference type="AlphaFoldDB" id="A0A5C8HWP9"/>
<feature type="active site" description="Charge relay system" evidence="1">
    <location>
        <position position="273"/>
    </location>
</feature>